<feature type="compositionally biased region" description="Acidic residues" evidence="1">
    <location>
        <begin position="1193"/>
        <end position="1202"/>
    </location>
</feature>
<protein>
    <submittedName>
        <fullName evidence="3">Uncharacterized protein</fullName>
    </submittedName>
</protein>
<evidence type="ECO:0000313" key="4">
    <source>
        <dbReference type="Proteomes" id="UP000236621"/>
    </source>
</evidence>
<feature type="compositionally biased region" description="Low complexity" evidence="1">
    <location>
        <begin position="401"/>
        <end position="424"/>
    </location>
</feature>
<keyword evidence="2" id="KW-0732">Signal</keyword>
<feature type="compositionally biased region" description="Low complexity" evidence="1">
    <location>
        <begin position="888"/>
        <end position="901"/>
    </location>
</feature>
<sequence>MRPTPPSVGFLSAFLLCFCLSAITAQHAIPQPGAGQRLNDKRGRMEARDSPPGYYSEPSDYYGNPPPYIIETSTSASTSASGYCECRRADPPTDESTYETVAPTATSRPNPGSATSSDGNWTRPHSGAMSSTISTGSDTTKSTVGPSSSAKSTEISHVTASPSRGSTGTTKGEPTASGLQPSTTDVPSQFSTRTTKGQSNVSSPPQSTADGMSSTTSKDGGYTFTTPQTSPSTVLVSSSGSPIDAPSVSGTGSSGLSNVLSQSSSSWSASSKSPGNQAPSSSGAASTARITLTPGVSDSVSTPPTTSSRVSGWSDSVTSELGSSLSLTHSGGTTMIETVISGPQRSGWVSAPMTHTTVTSRSTLLVVTETVPPTSSTASFDSSALGESGHWTATKSSDIPGSGSAASTSSSSSALTGSDSTGSAPSLPAGMTSTLAYRTNTSVTGEPPSSIRVITLTSAGKQTFSTSSKPDQTPTHRTGGGTTMMWTNSSTAGETSEQASRPTPVSPIAPTESAITLSITSTLVHPTTSTTSSSSISRGSLPSTSVISTSASLPGNPSTTYASEGSSVPSTSARTTQSPFPSSNITVSTSSLVPPFPVPENSTTLSGATESSESPWVSTETSRTLTSGSSKLPLTTTSPRSGFTSTVSTVPDSSPPYLNSTSGSWTTQPSTTTILRTVATTSRSRVTSGGHHSSFNTTVTKTMPTENSTFVFTYSSRKTLTKTHTRKRLSTGTQQPAVSNKPQFHSGRARDYWKLRAFDWAVDGDVSVPNMVRLDNASLILAKTKFNGASEGQLCPIPNDVEFDRVGANKRSSVLYVEADATSTWSNVRTVTAHNSTSKVTLTKHMTSVLTQSPPSSTGWSNPTEASERSADLTVKSSTRHGSTRLTASGPSSAIPSKSSGLTSSPLWVNTTRGASATTFSSETTNATRLTLTKVTLTSRVGATVIFTTVTNETSGSSAGPSNATSFTSAWTTGASPTTSRTSKSRSYSTQNSTTISRPAGGQLSETERSSGFHNSTATSSVRATESNGNGTGMHVSTSGTDTTCTHSVTYAYPDPESSTSAATCSTIVAGMTTTMKCLGSSTLTSPATFIGGHPSSTDTNDVSSIASNPQAGTDSYPLPTTFQTSVTRSESLSGSQVSIHADSTERPPPETKPPTLPTNANYPWGGDSPAHRHQNVTDLGEGIVNDVVGQEPQDDGDVWSG</sequence>
<feature type="compositionally biased region" description="Polar residues" evidence="1">
    <location>
        <begin position="1095"/>
        <end position="1139"/>
    </location>
</feature>
<dbReference type="EMBL" id="NRSZ01000541">
    <property type="protein sequence ID" value="PNY26521.1"/>
    <property type="molecule type" value="Genomic_DNA"/>
</dbReference>
<feature type="signal peptide" evidence="2">
    <location>
        <begin position="1"/>
        <end position="25"/>
    </location>
</feature>
<feature type="compositionally biased region" description="Polar residues" evidence="1">
    <location>
        <begin position="952"/>
        <end position="975"/>
    </location>
</feature>
<evidence type="ECO:0000256" key="1">
    <source>
        <dbReference type="SAM" id="MobiDB-lite"/>
    </source>
</evidence>
<feature type="compositionally biased region" description="Polar residues" evidence="1">
    <location>
        <begin position="546"/>
        <end position="592"/>
    </location>
</feature>
<feature type="compositionally biased region" description="Polar residues" evidence="1">
    <location>
        <begin position="98"/>
        <end position="120"/>
    </location>
</feature>
<dbReference type="AlphaFoldDB" id="A0A2K3QG91"/>
<name>A0A2K3QG91_9HYPO</name>
<feature type="region of interest" description="Disordered" evidence="1">
    <location>
        <begin position="31"/>
        <end position="330"/>
    </location>
</feature>
<feature type="compositionally biased region" description="Polar residues" evidence="1">
    <location>
        <begin position="848"/>
        <end position="865"/>
    </location>
</feature>
<feature type="region of interest" description="Disordered" evidence="1">
    <location>
        <begin position="1090"/>
        <end position="1202"/>
    </location>
</feature>
<proteinExistence type="predicted"/>
<feature type="compositionally biased region" description="Low complexity" evidence="1">
    <location>
        <begin position="254"/>
        <end position="273"/>
    </location>
</feature>
<accession>A0A2K3QG91</accession>
<feature type="compositionally biased region" description="Low complexity" evidence="1">
    <location>
        <begin position="644"/>
        <end position="656"/>
    </location>
</feature>
<gene>
    <name evidence="3" type="ORF">TCAP_03553</name>
</gene>
<feature type="region of interest" description="Disordered" evidence="1">
    <location>
        <begin position="525"/>
        <end position="668"/>
    </location>
</feature>
<feature type="region of interest" description="Disordered" evidence="1">
    <location>
        <begin position="373"/>
        <end position="431"/>
    </location>
</feature>
<dbReference type="STRING" id="45235.A0A2K3QG91"/>
<feature type="region of interest" description="Disordered" evidence="1">
    <location>
        <begin position="952"/>
        <end position="1043"/>
    </location>
</feature>
<feature type="region of interest" description="Disordered" evidence="1">
    <location>
        <begin position="461"/>
        <end position="509"/>
    </location>
</feature>
<feature type="region of interest" description="Disordered" evidence="1">
    <location>
        <begin position="681"/>
        <end position="700"/>
    </location>
</feature>
<feature type="compositionally biased region" description="Low complexity" evidence="1">
    <location>
        <begin position="293"/>
        <end position="330"/>
    </location>
</feature>
<feature type="compositionally biased region" description="Low complexity" evidence="1">
    <location>
        <begin position="225"/>
        <end position="242"/>
    </location>
</feature>
<feature type="compositionally biased region" description="Polar residues" evidence="1">
    <location>
        <begin position="657"/>
        <end position="668"/>
    </location>
</feature>
<feature type="compositionally biased region" description="Polar residues" evidence="1">
    <location>
        <begin position="484"/>
        <end position="503"/>
    </location>
</feature>
<feature type="region of interest" description="Disordered" evidence="1">
    <location>
        <begin position="848"/>
        <end position="908"/>
    </location>
</feature>
<evidence type="ECO:0000313" key="3">
    <source>
        <dbReference type="EMBL" id="PNY26521.1"/>
    </source>
</evidence>
<dbReference type="Proteomes" id="UP000236621">
    <property type="component" value="Unassembled WGS sequence"/>
</dbReference>
<keyword evidence="4" id="KW-1185">Reference proteome</keyword>
<feature type="chain" id="PRO_5014330496" evidence="2">
    <location>
        <begin position="26"/>
        <end position="1202"/>
    </location>
</feature>
<feature type="compositionally biased region" description="Polar residues" evidence="1">
    <location>
        <begin position="461"/>
        <end position="476"/>
    </location>
</feature>
<feature type="compositionally biased region" description="Polar residues" evidence="1">
    <location>
        <begin position="128"/>
        <end position="218"/>
    </location>
</feature>
<feature type="compositionally biased region" description="Basic and acidic residues" evidence="1">
    <location>
        <begin position="38"/>
        <end position="49"/>
    </location>
</feature>
<feature type="compositionally biased region" description="Polar residues" evidence="1">
    <location>
        <begin position="732"/>
        <end position="743"/>
    </location>
</feature>
<feature type="compositionally biased region" description="Low complexity" evidence="1">
    <location>
        <begin position="976"/>
        <end position="990"/>
    </location>
</feature>
<feature type="region of interest" description="Disordered" evidence="1">
    <location>
        <begin position="722"/>
        <end position="744"/>
    </location>
</feature>
<feature type="compositionally biased region" description="Polar residues" evidence="1">
    <location>
        <begin position="600"/>
        <end position="643"/>
    </location>
</feature>
<feature type="compositionally biased region" description="Polar residues" evidence="1">
    <location>
        <begin position="1012"/>
        <end position="1043"/>
    </location>
</feature>
<organism evidence="3 4">
    <name type="scientific">Tolypocladium capitatum</name>
    <dbReference type="NCBI Taxonomy" id="45235"/>
    <lineage>
        <taxon>Eukaryota</taxon>
        <taxon>Fungi</taxon>
        <taxon>Dikarya</taxon>
        <taxon>Ascomycota</taxon>
        <taxon>Pezizomycotina</taxon>
        <taxon>Sordariomycetes</taxon>
        <taxon>Hypocreomycetidae</taxon>
        <taxon>Hypocreales</taxon>
        <taxon>Ophiocordycipitaceae</taxon>
        <taxon>Tolypocladium</taxon>
    </lineage>
</organism>
<feature type="compositionally biased region" description="Low complexity" evidence="1">
    <location>
        <begin position="72"/>
        <end position="81"/>
    </location>
</feature>
<feature type="compositionally biased region" description="Polar residues" evidence="1">
    <location>
        <begin position="274"/>
        <end position="290"/>
    </location>
</feature>
<feature type="compositionally biased region" description="Polar residues" evidence="1">
    <location>
        <begin position="690"/>
        <end position="700"/>
    </location>
</feature>
<reference evidence="3 4" key="1">
    <citation type="submission" date="2017-08" db="EMBL/GenBank/DDBJ databases">
        <title>Harnessing the power of phylogenomics to disentangle the directionality and signatures of interkingdom host jumping in the parasitic fungal genus Tolypocladium.</title>
        <authorList>
            <person name="Quandt C.A."/>
            <person name="Patterson W."/>
            <person name="Spatafora J.W."/>
        </authorList>
    </citation>
    <scope>NUCLEOTIDE SEQUENCE [LARGE SCALE GENOMIC DNA]</scope>
    <source>
        <strain evidence="3 4">CBS 113982</strain>
    </source>
</reference>
<evidence type="ECO:0000256" key="2">
    <source>
        <dbReference type="SAM" id="SignalP"/>
    </source>
</evidence>
<comment type="caution">
    <text evidence="3">The sequence shown here is derived from an EMBL/GenBank/DDBJ whole genome shotgun (WGS) entry which is preliminary data.</text>
</comment>
<dbReference type="OrthoDB" id="4928130at2759"/>
<feature type="compositionally biased region" description="Low complexity" evidence="1">
    <location>
        <begin position="525"/>
        <end position="545"/>
    </location>
</feature>